<proteinExistence type="predicted"/>
<feature type="transmembrane region" description="Helical" evidence="1">
    <location>
        <begin position="24"/>
        <end position="48"/>
    </location>
</feature>
<dbReference type="AlphaFoldDB" id="A0A1G7IL78"/>
<evidence type="ECO:0000313" key="3">
    <source>
        <dbReference type="EMBL" id="SDF13286.1"/>
    </source>
</evidence>
<name>A0A1G7IL78_9RHOB</name>
<sequence>MKLFNHANRERTPETRRVYARFELVYTLVDFSAALCFTVGSVMFFSPAWEIPGVWFFTVGSLFFMAKPTLRLVREVKLYRMGKLERLANRAEDE</sequence>
<keyword evidence="4" id="KW-1185">Reference proteome</keyword>
<reference evidence="4" key="1">
    <citation type="submission" date="2016-10" db="EMBL/GenBank/DDBJ databases">
        <authorList>
            <person name="Varghese N."/>
            <person name="Submissions S."/>
        </authorList>
    </citation>
    <scope>NUCLEOTIDE SEQUENCE [LARGE SCALE GENOMIC DNA]</scope>
    <source>
        <strain evidence="4">DSM 10146</strain>
    </source>
</reference>
<keyword evidence="1" id="KW-0472">Membrane</keyword>
<dbReference type="RefSeq" id="WP_008884707.1">
    <property type="nucleotide sequence ID" value="NZ_FNAV01000013.1"/>
</dbReference>
<keyword evidence="1" id="KW-1133">Transmembrane helix</keyword>
<evidence type="ECO:0000259" key="2">
    <source>
        <dbReference type="Pfam" id="PF14145"/>
    </source>
</evidence>
<protein>
    <submittedName>
        <fullName evidence="3">YrhK-like protein</fullName>
    </submittedName>
</protein>
<dbReference type="OrthoDB" id="5862062at2"/>
<evidence type="ECO:0000256" key="1">
    <source>
        <dbReference type="SAM" id="Phobius"/>
    </source>
</evidence>
<dbReference type="Pfam" id="PF14145">
    <property type="entry name" value="YrhK"/>
    <property type="match status" value="1"/>
</dbReference>
<dbReference type="InterPro" id="IPR025424">
    <property type="entry name" value="YrhK_domain"/>
</dbReference>
<organism evidence="3 4">
    <name type="scientific">Salipiger thiooxidans</name>
    <dbReference type="NCBI Taxonomy" id="282683"/>
    <lineage>
        <taxon>Bacteria</taxon>
        <taxon>Pseudomonadati</taxon>
        <taxon>Pseudomonadota</taxon>
        <taxon>Alphaproteobacteria</taxon>
        <taxon>Rhodobacterales</taxon>
        <taxon>Roseobacteraceae</taxon>
        <taxon>Salipiger</taxon>
    </lineage>
</organism>
<dbReference type="Proteomes" id="UP000198994">
    <property type="component" value="Unassembled WGS sequence"/>
</dbReference>
<feature type="transmembrane region" description="Helical" evidence="1">
    <location>
        <begin position="54"/>
        <end position="73"/>
    </location>
</feature>
<dbReference type="EMBL" id="FNAV01000013">
    <property type="protein sequence ID" value="SDF13286.1"/>
    <property type="molecule type" value="Genomic_DNA"/>
</dbReference>
<dbReference type="STRING" id="282683.SAMN04488105_11327"/>
<gene>
    <name evidence="3" type="ORF">SAMN04488105_11327</name>
</gene>
<keyword evidence="1" id="KW-0812">Transmembrane</keyword>
<feature type="domain" description="YrhK" evidence="2">
    <location>
        <begin position="21"/>
        <end position="75"/>
    </location>
</feature>
<accession>A0A1G7IL78</accession>
<evidence type="ECO:0000313" key="4">
    <source>
        <dbReference type="Proteomes" id="UP000198994"/>
    </source>
</evidence>